<dbReference type="EMBL" id="NPIA01000007">
    <property type="protein sequence ID" value="OZM56255.1"/>
    <property type="molecule type" value="Genomic_DNA"/>
</dbReference>
<reference evidence="2 3" key="2">
    <citation type="submission" date="2017-09" db="EMBL/GenBank/DDBJ databases">
        <title>Bacillus patelloidae sp. nov., isolated from the intestinal tract of a marine limpet.</title>
        <authorList>
            <person name="Liu R."/>
            <person name="Dong C."/>
            <person name="Shao Z."/>
        </authorList>
    </citation>
    <scope>NUCLEOTIDE SEQUENCE [LARGE SCALE GENOMIC DNA]</scope>
    <source>
        <strain evidence="2 3">SA5d-4</strain>
    </source>
</reference>
<reference evidence="3" key="1">
    <citation type="submission" date="2017-08" db="EMBL/GenBank/DDBJ databases">
        <authorList>
            <person name="Huang Z."/>
        </authorList>
    </citation>
    <scope>NUCLEOTIDE SEQUENCE [LARGE SCALE GENOMIC DNA]</scope>
    <source>
        <strain evidence="3">SA5d-4</strain>
    </source>
</reference>
<proteinExistence type="predicted"/>
<name>A0A263BRC6_9BACI</name>
<evidence type="ECO:0000313" key="2">
    <source>
        <dbReference type="EMBL" id="OZM56255.1"/>
    </source>
</evidence>
<feature type="domain" description="CRISPR-associated protein Cas6 C-terminal" evidence="1">
    <location>
        <begin position="184"/>
        <end position="308"/>
    </location>
</feature>
<protein>
    <recommendedName>
        <fullName evidence="1">CRISPR-associated protein Cas6 C-terminal domain-containing protein</fullName>
    </recommendedName>
</protein>
<dbReference type="Proteomes" id="UP000217083">
    <property type="component" value="Unassembled WGS sequence"/>
</dbReference>
<dbReference type="RefSeq" id="WP_094925710.1">
    <property type="nucleotide sequence ID" value="NZ_NPIA01000007.1"/>
</dbReference>
<keyword evidence="3" id="KW-1185">Reference proteome</keyword>
<dbReference type="Pfam" id="PF10040">
    <property type="entry name" value="CRISPR_Cas6"/>
    <property type="match status" value="1"/>
</dbReference>
<sequence length="314" mass="37266">MKNYIENFPYIHFKVNLKSLNNGKLPEHKTSMLRGVIARKVKKNVCHDFELNCEKCEYINNCLYSAIFESPKTLIDSLNRGGTVPHPYIIRCNERHQEYKKGDLLTFEIILFGKKAELFATNLYHVFEQFHLFKLGKYKMQFAVDNVLQILKDDKMEVFTSEFIKKPEATNFTYAIPDYQNLRIEFETPFRIQQNGNLIKEISMERFLWQVHHRIFQLGIHTDTAIERSSFKAYTSKLQFPKHTYLMKRSKWEDILRYSTNKKRYMKLGGVIGRIDLKRTEELDELLPAIMFAEKFHVGKATTFGLGQFTLWFR</sequence>
<dbReference type="Gene3D" id="3.30.70.1900">
    <property type="match status" value="1"/>
</dbReference>
<gene>
    <name evidence="2" type="ORF">CIB95_12590</name>
</gene>
<dbReference type="InterPro" id="IPR019267">
    <property type="entry name" value="CRISPR-assoc_Cas6_C"/>
</dbReference>
<evidence type="ECO:0000259" key="1">
    <source>
        <dbReference type="Pfam" id="PF10040"/>
    </source>
</evidence>
<comment type="caution">
    <text evidence="2">The sequence shown here is derived from an EMBL/GenBank/DDBJ whole genome shotgun (WGS) entry which is preliminary data.</text>
</comment>
<accession>A0A263BRC6</accession>
<evidence type="ECO:0000313" key="3">
    <source>
        <dbReference type="Proteomes" id="UP000217083"/>
    </source>
</evidence>
<dbReference type="AlphaFoldDB" id="A0A263BRC6"/>
<organism evidence="2 3">
    <name type="scientific">Lottiidibacillus patelloidae</name>
    <dbReference type="NCBI Taxonomy" id="2670334"/>
    <lineage>
        <taxon>Bacteria</taxon>
        <taxon>Bacillati</taxon>
        <taxon>Bacillota</taxon>
        <taxon>Bacilli</taxon>
        <taxon>Bacillales</taxon>
        <taxon>Bacillaceae</taxon>
        <taxon>Lottiidibacillus</taxon>
    </lineage>
</organism>